<evidence type="ECO:0000313" key="2">
    <source>
        <dbReference type="EMBL" id="QGT77440.1"/>
    </source>
</evidence>
<dbReference type="GO" id="GO:0006506">
    <property type="term" value="P:GPI anchor biosynthetic process"/>
    <property type="evidence" value="ECO:0007669"/>
    <property type="project" value="TreeGrafter"/>
</dbReference>
<dbReference type="AlphaFoldDB" id="A0A6I6CVY9"/>
<dbReference type="PANTHER" id="PTHR14859:SF15">
    <property type="entry name" value="ENDONUCLEASE_EXONUCLEASE_PHOSPHATASE DOMAIN-CONTAINING PROTEIN"/>
    <property type="match status" value="1"/>
</dbReference>
<proteinExistence type="predicted"/>
<accession>A0A6I6CVY9</accession>
<dbReference type="KEGG" id="ghl:GM160_00280"/>
<dbReference type="InterPro" id="IPR036691">
    <property type="entry name" value="Endo/exonu/phosph_ase_sf"/>
</dbReference>
<protein>
    <submittedName>
        <fullName evidence="2">EEP domain-containing protein</fullName>
    </submittedName>
</protein>
<evidence type="ECO:0000259" key="1">
    <source>
        <dbReference type="Pfam" id="PF03372"/>
    </source>
</evidence>
<dbReference type="GO" id="GO:0003824">
    <property type="term" value="F:catalytic activity"/>
    <property type="evidence" value="ECO:0007669"/>
    <property type="project" value="InterPro"/>
</dbReference>
<evidence type="ECO:0000313" key="3">
    <source>
        <dbReference type="Proteomes" id="UP000427716"/>
    </source>
</evidence>
<dbReference type="EMBL" id="CP046415">
    <property type="protein sequence ID" value="QGT77440.1"/>
    <property type="molecule type" value="Genomic_DNA"/>
</dbReference>
<dbReference type="Proteomes" id="UP000427716">
    <property type="component" value="Chromosome"/>
</dbReference>
<name>A0A6I6CVY9_9GAMM</name>
<dbReference type="InterPro" id="IPR051916">
    <property type="entry name" value="GPI-anchor_lipid_remodeler"/>
</dbReference>
<keyword evidence="3" id="KW-1185">Reference proteome</keyword>
<dbReference type="InterPro" id="IPR005135">
    <property type="entry name" value="Endo/exonuclease/phosphatase"/>
</dbReference>
<dbReference type="GO" id="GO:0016020">
    <property type="term" value="C:membrane"/>
    <property type="evidence" value="ECO:0007669"/>
    <property type="project" value="GOC"/>
</dbReference>
<dbReference type="PANTHER" id="PTHR14859">
    <property type="entry name" value="CALCOFLUOR WHITE HYPERSENSITIVE PROTEIN PRECURSOR"/>
    <property type="match status" value="1"/>
</dbReference>
<gene>
    <name evidence="2" type="ORF">GM160_00280</name>
</gene>
<feature type="domain" description="Endonuclease/exonuclease/phosphatase" evidence="1">
    <location>
        <begin position="35"/>
        <end position="263"/>
    </location>
</feature>
<organism evidence="2 3">
    <name type="scientific">Guyparkeria halophila</name>
    <dbReference type="NCBI Taxonomy" id="47960"/>
    <lineage>
        <taxon>Bacteria</taxon>
        <taxon>Pseudomonadati</taxon>
        <taxon>Pseudomonadota</taxon>
        <taxon>Gammaproteobacteria</taxon>
        <taxon>Chromatiales</taxon>
        <taxon>Thioalkalibacteraceae</taxon>
        <taxon>Guyparkeria</taxon>
    </lineage>
</organism>
<dbReference type="Gene3D" id="3.60.10.10">
    <property type="entry name" value="Endonuclease/exonuclease/phosphatase"/>
    <property type="match status" value="1"/>
</dbReference>
<sequence length="279" mass="30908">MIRRAASRRCLSCSPATGGPDDFTAVRGHQPLRLLSHNIQVGIATHRYRDYLTGGWKHLLPSADRARSLAAIAPTLSHFDIIGLQEADAGSIRSRFLNQAEHLAELAELSHWAVRVNRDLGQFGKHALGLISRIQPRDITQCPLPGRMPGRGALVADFRWDGHPLRVIDTHLALSRRARQMQFDQLGELADVPGYVVVMADFNCEPDDPGMQQWCIENGLKLPTRPPLTYPRWQPQRAIDHIAVSQSLDIRGTEARPIGGSDHIPVAMSIALPSPHKPN</sequence>
<reference evidence="2 3" key="1">
    <citation type="submission" date="2019-11" db="EMBL/GenBank/DDBJ databases">
        <authorList>
            <person name="Zhang J."/>
            <person name="Sun C."/>
        </authorList>
    </citation>
    <scope>NUCLEOTIDE SEQUENCE [LARGE SCALE GENOMIC DNA]</scope>
    <source>
        <strain evidence="3">sp2</strain>
    </source>
</reference>
<dbReference type="RefSeq" id="WP_136867448.1">
    <property type="nucleotide sequence ID" value="NZ_CP046415.1"/>
</dbReference>
<dbReference type="SUPFAM" id="SSF56219">
    <property type="entry name" value="DNase I-like"/>
    <property type="match status" value="1"/>
</dbReference>
<dbReference type="Pfam" id="PF03372">
    <property type="entry name" value="Exo_endo_phos"/>
    <property type="match status" value="1"/>
</dbReference>